<protein>
    <submittedName>
        <fullName evidence="1">Uncharacterized protein</fullName>
    </submittedName>
</protein>
<dbReference type="AlphaFoldDB" id="A0A316MH85"/>
<accession>A0A316MH85</accession>
<evidence type="ECO:0000313" key="1">
    <source>
        <dbReference type="EMBL" id="PWL51810.1"/>
    </source>
</evidence>
<evidence type="ECO:0000313" key="2">
    <source>
        <dbReference type="Proteomes" id="UP000246114"/>
    </source>
</evidence>
<proteinExistence type="predicted"/>
<sequence>MKTYKTWEVYKMLTENPTLKFKDEFGYCLMVVGKEFVMKDEEEDEDVVHNNIDDKWTLVQNPVDFMTAVKSGKKIKVEHEAIKHFELKCTSEYLTLFVVVEELGKNLDSISLREILTEGKFYIEE</sequence>
<organism evidence="1 2">
    <name type="scientific">Clostridium cadaveris</name>
    <dbReference type="NCBI Taxonomy" id="1529"/>
    <lineage>
        <taxon>Bacteria</taxon>
        <taxon>Bacillati</taxon>
        <taxon>Bacillota</taxon>
        <taxon>Clostridia</taxon>
        <taxon>Eubacteriales</taxon>
        <taxon>Clostridiaceae</taxon>
        <taxon>Clostridium</taxon>
    </lineage>
</organism>
<gene>
    <name evidence="1" type="ORF">DBY38_12760</name>
</gene>
<dbReference type="RefSeq" id="WP_168972123.1">
    <property type="nucleotide sequence ID" value="NZ_JABAGG010000006.1"/>
</dbReference>
<dbReference type="Proteomes" id="UP000246114">
    <property type="component" value="Unassembled WGS sequence"/>
</dbReference>
<name>A0A316MH85_9CLOT</name>
<comment type="caution">
    <text evidence="1">The sequence shown here is derived from an EMBL/GenBank/DDBJ whole genome shotgun (WGS) entry which is preliminary data.</text>
</comment>
<reference evidence="1 2" key="1">
    <citation type="submission" date="2018-03" db="EMBL/GenBank/DDBJ databases">
        <title>The uncultured portion of the human microbiome is neutrally assembled.</title>
        <authorList>
            <person name="Jeraldo P."/>
            <person name="Boardman L."/>
            <person name="White B.A."/>
            <person name="Nelson H."/>
            <person name="Goldenfeld N."/>
            <person name="Chia N."/>
        </authorList>
    </citation>
    <scope>NUCLEOTIDE SEQUENCE [LARGE SCALE GENOMIC DNA]</scope>
    <source>
        <strain evidence="1">CIM:MAG 903</strain>
    </source>
</reference>
<dbReference type="EMBL" id="QAMZ01000053">
    <property type="protein sequence ID" value="PWL51810.1"/>
    <property type="molecule type" value="Genomic_DNA"/>
</dbReference>